<dbReference type="EMBL" id="KN832889">
    <property type="protein sequence ID" value="KIM94672.1"/>
    <property type="molecule type" value="Genomic_DNA"/>
</dbReference>
<dbReference type="OrthoDB" id="6612291at2759"/>
<dbReference type="InterPro" id="IPR036259">
    <property type="entry name" value="MFS_trans_sf"/>
</dbReference>
<dbReference type="SUPFAM" id="SSF103473">
    <property type="entry name" value="MFS general substrate transporter"/>
    <property type="match status" value="1"/>
</dbReference>
<feature type="transmembrane region" description="Helical" evidence="6">
    <location>
        <begin position="63"/>
        <end position="81"/>
    </location>
</feature>
<evidence type="ECO:0000313" key="9">
    <source>
        <dbReference type="Proteomes" id="UP000054321"/>
    </source>
</evidence>
<dbReference type="InterPro" id="IPR020846">
    <property type="entry name" value="MFS_dom"/>
</dbReference>
<dbReference type="InterPro" id="IPR005828">
    <property type="entry name" value="MFS_sugar_transport-like"/>
</dbReference>
<dbReference type="PROSITE" id="PS00217">
    <property type="entry name" value="SUGAR_TRANSPORT_2"/>
    <property type="match status" value="1"/>
</dbReference>
<feature type="transmembrane region" description="Helical" evidence="6">
    <location>
        <begin position="151"/>
        <end position="170"/>
    </location>
</feature>
<feature type="transmembrane region" description="Helical" evidence="6">
    <location>
        <begin position="447"/>
        <end position="468"/>
    </location>
</feature>
<feature type="transmembrane region" description="Helical" evidence="6">
    <location>
        <begin position="117"/>
        <end position="139"/>
    </location>
</feature>
<comment type="subcellular location">
    <subcellularLocation>
        <location evidence="1">Membrane</location>
        <topology evidence="1">Multi-pass membrane protein</topology>
    </subcellularLocation>
</comment>
<keyword evidence="4 6" id="KW-1133">Transmembrane helix</keyword>
<sequence length="527" mass="57792">MGRFIPSFTLYNWGIVMLISLGNTSVSYGLGAIAGALGQGSFYEYMHLVADASEPGYSHTSNYVSACTGCLLAGAVLGVCVNGWGADFLGRKLCLQVGAVIFITGGALQAGSVNQGMYLGARFITGVGMGSLWTTIPMYQAELSTPDSRGFMVSMTGVMFALGYSLNGWINFGTYYAGQDDPTSSFSWRFPLAFQVLPALLMFIGSPMLPSSPRWLIEQGRHDEALVVLRKLHAEHAASNSEVADDYARREYIQMTKQIAHDTQIQQQIGRFAIFRTAPNRKRLYLGFGILWGCQFLGLTVIGTYGVLVYDSLGLHGSTPLLLQSIWVSISLPGNFTTALFVDKLGRRTFLMIGSISILVCLIFNAALQSQFLGTSNRAGQNASVFFIFLMIVFWSSCLDATQFVYLSEIFPSHLRSQGQAVGMLGWVLSGIVLLVAAPIAMDTIHWKFLLINICCTVVFICCLYFFYPETKGKSIEDINAVFGETVVLHFEGATKEDQDVYEIEIAKELVEQEDVLSSSPAEIREQ</sequence>
<dbReference type="GO" id="GO:0016020">
    <property type="term" value="C:membrane"/>
    <property type="evidence" value="ECO:0007669"/>
    <property type="project" value="UniProtKB-SubCell"/>
</dbReference>
<evidence type="ECO:0000256" key="5">
    <source>
        <dbReference type="ARBA" id="ARBA00023136"/>
    </source>
</evidence>
<dbReference type="GO" id="GO:0005351">
    <property type="term" value="F:carbohydrate:proton symporter activity"/>
    <property type="evidence" value="ECO:0007669"/>
    <property type="project" value="TreeGrafter"/>
</dbReference>
<evidence type="ECO:0000256" key="1">
    <source>
        <dbReference type="ARBA" id="ARBA00004141"/>
    </source>
</evidence>
<dbReference type="HOGENOM" id="CLU_001265_30_13_1"/>
<feature type="transmembrane region" description="Helical" evidence="6">
    <location>
        <begin position="383"/>
        <end position="407"/>
    </location>
</feature>
<feature type="transmembrane region" description="Helical" evidence="6">
    <location>
        <begin position="93"/>
        <end position="111"/>
    </location>
</feature>
<evidence type="ECO:0000259" key="7">
    <source>
        <dbReference type="PROSITE" id="PS50850"/>
    </source>
</evidence>
<evidence type="ECO:0000256" key="4">
    <source>
        <dbReference type="ARBA" id="ARBA00022989"/>
    </source>
</evidence>
<dbReference type="InParanoid" id="A0A0C3CYE3"/>
<organism evidence="8 9">
    <name type="scientific">Oidiodendron maius (strain Zn)</name>
    <dbReference type="NCBI Taxonomy" id="913774"/>
    <lineage>
        <taxon>Eukaryota</taxon>
        <taxon>Fungi</taxon>
        <taxon>Dikarya</taxon>
        <taxon>Ascomycota</taxon>
        <taxon>Pezizomycotina</taxon>
        <taxon>Leotiomycetes</taxon>
        <taxon>Leotiomycetes incertae sedis</taxon>
        <taxon>Myxotrichaceae</taxon>
        <taxon>Oidiodendron</taxon>
    </lineage>
</organism>
<dbReference type="Gene3D" id="1.20.1250.20">
    <property type="entry name" value="MFS general substrate transporter like domains"/>
    <property type="match status" value="1"/>
</dbReference>
<reference evidence="9" key="2">
    <citation type="submission" date="2015-01" db="EMBL/GenBank/DDBJ databases">
        <title>Evolutionary Origins and Diversification of the Mycorrhizal Mutualists.</title>
        <authorList>
            <consortium name="DOE Joint Genome Institute"/>
            <consortium name="Mycorrhizal Genomics Consortium"/>
            <person name="Kohler A."/>
            <person name="Kuo A."/>
            <person name="Nagy L.G."/>
            <person name="Floudas D."/>
            <person name="Copeland A."/>
            <person name="Barry K.W."/>
            <person name="Cichocki N."/>
            <person name="Veneault-Fourrey C."/>
            <person name="LaButti K."/>
            <person name="Lindquist E.A."/>
            <person name="Lipzen A."/>
            <person name="Lundell T."/>
            <person name="Morin E."/>
            <person name="Murat C."/>
            <person name="Riley R."/>
            <person name="Ohm R."/>
            <person name="Sun H."/>
            <person name="Tunlid A."/>
            <person name="Henrissat B."/>
            <person name="Grigoriev I.V."/>
            <person name="Hibbett D.S."/>
            <person name="Martin F."/>
        </authorList>
    </citation>
    <scope>NUCLEOTIDE SEQUENCE [LARGE SCALE GENOMIC DNA]</scope>
    <source>
        <strain evidence="9">Zn</strain>
    </source>
</reference>
<feature type="transmembrane region" description="Helical" evidence="6">
    <location>
        <begin position="419"/>
        <end position="441"/>
    </location>
</feature>
<keyword evidence="3 6" id="KW-0812">Transmembrane</keyword>
<dbReference type="PROSITE" id="PS00216">
    <property type="entry name" value="SUGAR_TRANSPORT_1"/>
    <property type="match status" value="1"/>
</dbReference>
<feature type="transmembrane region" description="Helical" evidence="6">
    <location>
        <begin position="349"/>
        <end position="368"/>
    </location>
</feature>
<dbReference type="InterPro" id="IPR005829">
    <property type="entry name" value="Sugar_transporter_CS"/>
</dbReference>
<dbReference type="InterPro" id="IPR050360">
    <property type="entry name" value="MFS_Sugar_Transporters"/>
</dbReference>
<proteinExistence type="inferred from homology"/>
<evidence type="ECO:0000256" key="3">
    <source>
        <dbReference type="ARBA" id="ARBA00022692"/>
    </source>
</evidence>
<feature type="domain" description="Major facilitator superfamily (MFS) profile" evidence="7">
    <location>
        <begin position="15"/>
        <end position="472"/>
    </location>
</feature>
<feature type="transmembrane region" description="Helical" evidence="6">
    <location>
        <begin position="12"/>
        <end position="37"/>
    </location>
</feature>
<dbReference type="Pfam" id="PF00083">
    <property type="entry name" value="Sugar_tr"/>
    <property type="match status" value="1"/>
</dbReference>
<evidence type="ECO:0000256" key="2">
    <source>
        <dbReference type="ARBA" id="ARBA00010992"/>
    </source>
</evidence>
<accession>A0A0C3CYE3</accession>
<name>A0A0C3CYE3_OIDMZ</name>
<comment type="similarity">
    <text evidence="2">Belongs to the major facilitator superfamily. Sugar transporter (TC 2.A.1.1) family.</text>
</comment>
<reference evidence="8 9" key="1">
    <citation type="submission" date="2014-04" db="EMBL/GenBank/DDBJ databases">
        <authorList>
            <consortium name="DOE Joint Genome Institute"/>
            <person name="Kuo A."/>
            <person name="Martino E."/>
            <person name="Perotto S."/>
            <person name="Kohler A."/>
            <person name="Nagy L.G."/>
            <person name="Floudas D."/>
            <person name="Copeland A."/>
            <person name="Barry K.W."/>
            <person name="Cichocki N."/>
            <person name="Veneault-Fourrey C."/>
            <person name="LaButti K."/>
            <person name="Lindquist E.A."/>
            <person name="Lipzen A."/>
            <person name="Lundell T."/>
            <person name="Morin E."/>
            <person name="Murat C."/>
            <person name="Sun H."/>
            <person name="Tunlid A."/>
            <person name="Henrissat B."/>
            <person name="Grigoriev I.V."/>
            <person name="Hibbett D.S."/>
            <person name="Martin F."/>
            <person name="Nordberg H.P."/>
            <person name="Cantor M.N."/>
            <person name="Hua S.X."/>
        </authorList>
    </citation>
    <scope>NUCLEOTIDE SEQUENCE [LARGE SCALE GENOMIC DNA]</scope>
    <source>
        <strain evidence="8 9">Zn</strain>
    </source>
</reference>
<protein>
    <recommendedName>
        <fullName evidence="7">Major facilitator superfamily (MFS) profile domain-containing protein</fullName>
    </recommendedName>
</protein>
<feature type="transmembrane region" description="Helical" evidence="6">
    <location>
        <begin position="284"/>
        <end position="309"/>
    </location>
</feature>
<feature type="transmembrane region" description="Helical" evidence="6">
    <location>
        <begin position="321"/>
        <end position="342"/>
    </location>
</feature>
<dbReference type="PANTHER" id="PTHR48022">
    <property type="entry name" value="PLASTIDIC GLUCOSE TRANSPORTER 4"/>
    <property type="match status" value="1"/>
</dbReference>
<dbReference type="Proteomes" id="UP000054321">
    <property type="component" value="Unassembled WGS sequence"/>
</dbReference>
<keyword evidence="9" id="KW-1185">Reference proteome</keyword>
<gene>
    <name evidence="8" type="ORF">OIDMADRAFT_149330</name>
</gene>
<evidence type="ECO:0000256" key="6">
    <source>
        <dbReference type="SAM" id="Phobius"/>
    </source>
</evidence>
<evidence type="ECO:0000313" key="8">
    <source>
        <dbReference type="EMBL" id="KIM94672.1"/>
    </source>
</evidence>
<dbReference type="AlphaFoldDB" id="A0A0C3CYE3"/>
<keyword evidence="5 6" id="KW-0472">Membrane</keyword>
<dbReference type="PANTHER" id="PTHR48022:SF38">
    <property type="entry name" value="MAJOR FACILITATOR SUPERFAMILY (MFS) PROFILE DOMAIN-CONTAINING PROTEIN-RELATED"/>
    <property type="match status" value="1"/>
</dbReference>
<dbReference type="PROSITE" id="PS50850">
    <property type="entry name" value="MFS"/>
    <property type="match status" value="1"/>
</dbReference>